<dbReference type="InterPro" id="IPR036291">
    <property type="entry name" value="NAD(P)-bd_dom_sf"/>
</dbReference>
<dbReference type="InterPro" id="IPR001509">
    <property type="entry name" value="Epimerase_deHydtase"/>
</dbReference>
<evidence type="ECO:0000313" key="3">
    <source>
        <dbReference type="EMBL" id="HIQ68218.1"/>
    </source>
</evidence>
<evidence type="ECO:0000256" key="1">
    <source>
        <dbReference type="ARBA" id="ARBA00007637"/>
    </source>
</evidence>
<evidence type="ECO:0000259" key="2">
    <source>
        <dbReference type="Pfam" id="PF01370"/>
    </source>
</evidence>
<dbReference type="Pfam" id="PF01370">
    <property type="entry name" value="Epimerase"/>
    <property type="match status" value="1"/>
</dbReference>
<reference evidence="3" key="2">
    <citation type="journal article" date="2021" name="PeerJ">
        <title>Extensive microbial diversity within the chicken gut microbiome revealed by metagenomics and culture.</title>
        <authorList>
            <person name="Gilroy R."/>
            <person name="Ravi A."/>
            <person name="Getino M."/>
            <person name="Pursley I."/>
            <person name="Horton D.L."/>
            <person name="Alikhan N.F."/>
            <person name="Baker D."/>
            <person name="Gharbi K."/>
            <person name="Hall N."/>
            <person name="Watson M."/>
            <person name="Adriaenssens E.M."/>
            <person name="Foster-Nyarko E."/>
            <person name="Jarju S."/>
            <person name="Secka A."/>
            <person name="Antonio M."/>
            <person name="Oren A."/>
            <person name="Chaudhuri R.R."/>
            <person name="La Ragione R."/>
            <person name="Hildebrand F."/>
            <person name="Pallen M.J."/>
        </authorList>
    </citation>
    <scope>NUCLEOTIDE SEQUENCE</scope>
    <source>
        <strain evidence="3">13361</strain>
    </source>
</reference>
<dbReference type="SUPFAM" id="SSF51735">
    <property type="entry name" value="NAD(P)-binding Rossmann-fold domains"/>
    <property type="match status" value="1"/>
</dbReference>
<evidence type="ECO:0000313" key="4">
    <source>
        <dbReference type="Proteomes" id="UP000886796"/>
    </source>
</evidence>
<dbReference type="PROSITE" id="PS00061">
    <property type="entry name" value="ADH_SHORT"/>
    <property type="match status" value="1"/>
</dbReference>
<dbReference type="Proteomes" id="UP000886796">
    <property type="component" value="Unassembled WGS sequence"/>
</dbReference>
<comment type="caution">
    <text evidence="3">The sequence shown here is derived from an EMBL/GenBank/DDBJ whole genome shotgun (WGS) entry which is preliminary data.</text>
</comment>
<dbReference type="Gene3D" id="3.40.50.720">
    <property type="entry name" value="NAD(P)-binding Rossmann-like Domain"/>
    <property type="match status" value="1"/>
</dbReference>
<accession>A0A9D0Z5J5</accession>
<dbReference type="PANTHER" id="PTHR43000">
    <property type="entry name" value="DTDP-D-GLUCOSE 4,6-DEHYDRATASE-RELATED"/>
    <property type="match status" value="1"/>
</dbReference>
<dbReference type="InterPro" id="IPR020904">
    <property type="entry name" value="Sc_DH/Rdtase_CS"/>
</dbReference>
<sequence length="283" mass="31532">MKIKRILVTGACGYIGTHVIQELLRQGYEVVAADIRPQSNIEGVSYVQADIFRPGQDLYHLAGCPGTLIHLAWRDGFQHQSRRHITDLPLHMDFLQGMMEAGVKNISVMGSMHEIGYWEGAISETTPTNPLSNYGIAKNALRQIAQLLAKEYGVCLHWLRGFYIYGDDAMNHSVFSKILQAAGEGKKTFPFTSGKNLYDFLSVEELARQIVAVATQTEYAGIVQCCSGQPVSLGEMAERFIRDRGLSIRLDYGAFPDRPYDSPGVWGDTTALQKILDGRRTQE</sequence>
<reference evidence="3" key="1">
    <citation type="submission" date="2020-10" db="EMBL/GenBank/DDBJ databases">
        <authorList>
            <person name="Gilroy R."/>
        </authorList>
    </citation>
    <scope>NUCLEOTIDE SEQUENCE</scope>
    <source>
        <strain evidence="3">13361</strain>
    </source>
</reference>
<comment type="similarity">
    <text evidence="1">Belongs to the NAD(P)-dependent epimerase/dehydratase family.</text>
</comment>
<dbReference type="AlphaFoldDB" id="A0A9D0Z5J5"/>
<dbReference type="EMBL" id="DVFK01000091">
    <property type="protein sequence ID" value="HIQ68218.1"/>
    <property type="molecule type" value="Genomic_DNA"/>
</dbReference>
<gene>
    <name evidence="3" type="ORF">IAB74_06900</name>
</gene>
<proteinExistence type="inferred from homology"/>
<feature type="domain" description="NAD-dependent epimerase/dehydratase" evidence="2">
    <location>
        <begin position="6"/>
        <end position="216"/>
    </location>
</feature>
<name>A0A9D0Z5J5_9FIRM</name>
<organism evidence="3 4">
    <name type="scientific">Candidatus Faecousia excrementigallinarum</name>
    <dbReference type="NCBI Taxonomy" id="2840806"/>
    <lineage>
        <taxon>Bacteria</taxon>
        <taxon>Bacillati</taxon>
        <taxon>Bacillota</taxon>
        <taxon>Clostridia</taxon>
        <taxon>Eubacteriales</taxon>
        <taxon>Oscillospiraceae</taxon>
        <taxon>Faecousia</taxon>
    </lineage>
</organism>
<protein>
    <submittedName>
        <fullName evidence="3">NAD(P)-dependent oxidoreductase</fullName>
    </submittedName>
</protein>